<reference evidence="3 4" key="1">
    <citation type="submission" date="2022-06" db="EMBL/GenBank/DDBJ databases">
        <title>Roseomonas CN29.</title>
        <authorList>
            <person name="Cheng Y."/>
            <person name="He X."/>
        </authorList>
    </citation>
    <scope>NUCLEOTIDE SEQUENCE [LARGE SCALE GENOMIC DNA]</scope>
    <source>
        <strain evidence="3 4">CN29</strain>
    </source>
</reference>
<dbReference type="RefSeq" id="WP_257714937.1">
    <property type="nucleotide sequence ID" value="NZ_JANJOU010000002.1"/>
</dbReference>
<gene>
    <name evidence="3" type="ORF">NRP21_04255</name>
</gene>
<organism evidence="3 4">
    <name type="scientific">Roseomonas populi</name>
    <dbReference type="NCBI Taxonomy" id="3121582"/>
    <lineage>
        <taxon>Bacteria</taxon>
        <taxon>Pseudomonadati</taxon>
        <taxon>Pseudomonadota</taxon>
        <taxon>Alphaproteobacteria</taxon>
        <taxon>Acetobacterales</taxon>
        <taxon>Roseomonadaceae</taxon>
        <taxon>Roseomonas</taxon>
    </lineage>
</organism>
<proteinExistence type="predicted"/>
<keyword evidence="2" id="KW-0812">Transmembrane</keyword>
<dbReference type="Proteomes" id="UP001524642">
    <property type="component" value="Unassembled WGS sequence"/>
</dbReference>
<dbReference type="EMBL" id="JANJOU010000002">
    <property type="protein sequence ID" value="MCR0981260.1"/>
    <property type="molecule type" value="Genomic_DNA"/>
</dbReference>
<feature type="transmembrane region" description="Helical" evidence="2">
    <location>
        <begin position="80"/>
        <end position="97"/>
    </location>
</feature>
<evidence type="ECO:0000313" key="4">
    <source>
        <dbReference type="Proteomes" id="UP001524642"/>
    </source>
</evidence>
<feature type="region of interest" description="Disordered" evidence="1">
    <location>
        <begin position="1"/>
        <end position="20"/>
    </location>
</feature>
<protein>
    <submittedName>
        <fullName evidence="3">DUF983 domain-containing protein</fullName>
    </submittedName>
</protein>
<accession>A0ABT1WZJ3</accession>
<evidence type="ECO:0000256" key="1">
    <source>
        <dbReference type="SAM" id="MobiDB-lite"/>
    </source>
</evidence>
<evidence type="ECO:0000256" key="2">
    <source>
        <dbReference type="SAM" id="Phobius"/>
    </source>
</evidence>
<sequence>MPSPQAPPEPTTVSWRPAPVQPEAAERGTTMLGAIRRGIVNRCPNCGEGPVFQGFLRVAPECRVCHAPLGSLRADDAPPYIVIFLAGHLLIPPIFWIEKAYEPPMWLHMVVWLPLFAVICTLLLRPVKGGVVGWMWKLGFADPGSPHGESAPGPGSSRDV</sequence>
<keyword evidence="2" id="KW-0472">Membrane</keyword>
<feature type="compositionally biased region" description="Pro residues" evidence="1">
    <location>
        <begin position="1"/>
        <end position="10"/>
    </location>
</feature>
<evidence type="ECO:0000313" key="3">
    <source>
        <dbReference type="EMBL" id="MCR0981260.1"/>
    </source>
</evidence>
<keyword evidence="4" id="KW-1185">Reference proteome</keyword>
<name>A0ABT1WZJ3_9PROT</name>
<dbReference type="Pfam" id="PF06170">
    <property type="entry name" value="DUF983"/>
    <property type="match status" value="1"/>
</dbReference>
<comment type="caution">
    <text evidence="3">The sequence shown here is derived from an EMBL/GenBank/DDBJ whole genome shotgun (WGS) entry which is preliminary data.</text>
</comment>
<feature type="transmembrane region" description="Helical" evidence="2">
    <location>
        <begin position="109"/>
        <end position="127"/>
    </location>
</feature>
<keyword evidence="2" id="KW-1133">Transmembrane helix</keyword>
<dbReference type="InterPro" id="IPR009325">
    <property type="entry name" value="DUF983"/>
</dbReference>